<sequence>MYRKEWGFVVRCAGDGAGASVLEISQANKTGLQRKDQTMQLHPTATEPIKFGTTHGGSGSRPVPRLPVSSFSWSDASTSRGLFCSSFLFSPPSLSLFHLNT</sequence>
<reference evidence="1" key="1">
    <citation type="submission" date="2016-11" db="EMBL/GenBank/DDBJ databases">
        <title>The genome sequence of Colletotrichum cuscutae.</title>
        <authorList>
            <person name="Baroncelli R."/>
        </authorList>
    </citation>
    <scope>NUCLEOTIDE SEQUENCE</scope>
    <source>
        <strain evidence="1">IMI 304802</strain>
    </source>
</reference>
<comment type="caution">
    <text evidence="1">The sequence shown here is derived from an EMBL/GenBank/DDBJ whole genome shotgun (WGS) entry which is preliminary data.</text>
</comment>
<evidence type="ECO:0000313" key="2">
    <source>
        <dbReference type="Proteomes" id="UP001239213"/>
    </source>
</evidence>
<organism evidence="1 2">
    <name type="scientific">Colletotrichum cuscutae</name>
    <dbReference type="NCBI Taxonomy" id="1209917"/>
    <lineage>
        <taxon>Eukaryota</taxon>
        <taxon>Fungi</taxon>
        <taxon>Dikarya</taxon>
        <taxon>Ascomycota</taxon>
        <taxon>Pezizomycotina</taxon>
        <taxon>Sordariomycetes</taxon>
        <taxon>Hypocreomycetidae</taxon>
        <taxon>Glomerellales</taxon>
        <taxon>Glomerellaceae</taxon>
        <taxon>Colletotrichum</taxon>
        <taxon>Colletotrichum acutatum species complex</taxon>
    </lineage>
</organism>
<dbReference type="AlphaFoldDB" id="A0AAI9YBI7"/>
<accession>A0AAI9YBI7</accession>
<protein>
    <submittedName>
        <fullName evidence="1">Uncharacterized protein</fullName>
    </submittedName>
</protein>
<dbReference type="EMBL" id="MPDP01000017">
    <property type="protein sequence ID" value="KAK1495099.1"/>
    <property type="molecule type" value="Genomic_DNA"/>
</dbReference>
<proteinExistence type="predicted"/>
<name>A0AAI9YBI7_9PEZI</name>
<gene>
    <name evidence="1" type="ORF">CCUS01_13489</name>
</gene>
<keyword evidence="2" id="KW-1185">Reference proteome</keyword>
<evidence type="ECO:0000313" key="1">
    <source>
        <dbReference type="EMBL" id="KAK1495099.1"/>
    </source>
</evidence>
<dbReference type="Proteomes" id="UP001239213">
    <property type="component" value="Unassembled WGS sequence"/>
</dbReference>